<dbReference type="STRING" id="472175.EL18_01931"/>
<gene>
    <name evidence="2" type="ORF">EL18_01931</name>
</gene>
<dbReference type="EMBL" id="JMQM01000001">
    <property type="protein sequence ID" value="KFB10890.1"/>
    <property type="molecule type" value="Genomic_DNA"/>
</dbReference>
<name>A0A084UD54_9HYPH</name>
<keyword evidence="3" id="KW-1185">Reference proteome</keyword>
<organism evidence="2 3">
    <name type="scientific">Nitratireductor basaltis</name>
    <dbReference type="NCBI Taxonomy" id="472175"/>
    <lineage>
        <taxon>Bacteria</taxon>
        <taxon>Pseudomonadati</taxon>
        <taxon>Pseudomonadota</taxon>
        <taxon>Alphaproteobacteria</taxon>
        <taxon>Hyphomicrobiales</taxon>
        <taxon>Phyllobacteriaceae</taxon>
        <taxon>Nitratireductor</taxon>
    </lineage>
</organism>
<dbReference type="NCBIfam" id="TIGR01444">
    <property type="entry name" value="fkbM_fam"/>
    <property type="match status" value="1"/>
</dbReference>
<proteinExistence type="predicted"/>
<dbReference type="eggNOG" id="COG2518">
    <property type="taxonomic scope" value="Bacteria"/>
</dbReference>
<comment type="caution">
    <text evidence="2">The sequence shown here is derived from an EMBL/GenBank/DDBJ whole genome shotgun (WGS) entry which is preliminary data.</text>
</comment>
<dbReference type="Proteomes" id="UP000053675">
    <property type="component" value="Unassembled WGS sequence"/>
</dbReference>
<protein>
    <submittedName>
        <fullName evidence="2">Methyltransferase, FkbM family</fullName>
    </submittedName>
</protein>
<evidence type="ECO:0000259" key="1">
    <source>
        <dbReference type="Pfam" id="PF05050"/>
    </source>
</evidence>
<dbReference type="InterPro" id="IPR006342">
    <property type="entry name" value="FkbM_mtfrase"/>
</dbReference>
<keyword evidence="2" id="KW-0489">Methyltransferase</keyword>
<dbReference type="GO" id="GO:0008168">
    <property type="term" value="F:methyltransferase activity"/>
    <property type="evidence" value="ECO:0007669"/>
    <property type="project" value="UniProtKB-KW"/>
</dbReference>
<dbReference type="SUPFAM" id="SSF53335">
    <property type="entry name" value="S-adenosyl-L-methionine-dependent methyltransferases"/>
    <property type="match status" value="1"/>
</dbReference>
<dbReference type="GO" id="GO:0032259">
    <property type="term" value="P:methylation"/>
    <property type="evidence" value="ECO:0007669"/>
    <property type="project" value="UniProtKB-KW"/>
</dbReference>
<dbReference type="Gene3D" id="3.40.50.150">
    <property type="entry name" value="Vaccinia Virus protein VP39"/>
    <property type="match status" value="1"/>
</dbReference>
<dbReference type="InterPro" id="IPR029063">
    <property type="entry name" value="SAM-dependent_MTases_sf"/>
</dbReference>
<dbReference type="OrthoDB" id="456767at2"/>
<feature type="domain" description="Methyltransferase FkbM" evidence="1">
    <location>
        <begin position="75"/>
        <end position="193"/>
    </location>
</feature>
<dbReference type="CDD" id="cd02440">
    <property type="entry name" value="AdoMet_MTases"/>
    <property type="match status" value="1"/>
</dbReference>
<evidence type="ECO:0000313" key="3">
    <source>
        <dbReference type="Proteomes" id="UP000053675"/>
    </source>
</evidence>
<sequence>MRGMQAVTLTVHGVLVPIEPSEVSPVIWEALVSGSYEAKEARWIAKCVQPDDRVLELGSGVGIVTALIARVDNVHVWAFEANPLTAALARRVLNANQIENVSLSQGVLTAGAAQELKFYIRSDLWMSSMDEQQGPYLRVIELASQDIDAFIARHDINVLVMDIEGAERDLLSKAELPGVERIFLELHDHLYGLDGIRDITRALVSKGFGYDPRGSSGPCVLFSRDDKPRVYQEEAEWA</sequence>
<dbReference type="Pfam" id="PF05050">
    <property type="entry name" value="Methyltransf_21"/>
    <property type="match status" value="1"/>
</dbReference>
<accession>A0A084UD54</accession>
<keyword evidence="2" id="KW-0808">Transferase</keyword>
<dbReference type="AlphaFoldDB" id="A0A084UD54"/>
<evidence type="ECO:0000313" key="2">
    <source>
        <dbReference type="EMBL" id="KFB10890.1"/>
    </source>
</evidence>
<dbReference type="PATRIC" id="fig|472175.3.peg.1936"/>
<reference evidence="2 3" key="1">
    <citation type="submission" date="2014-05" db="EMBL/GenBank/DDBJ databases">
        <title>Draft Genome Sequence of Nitratireductor basaltis Strain UMTGB225, A Marine Bacterium Isolated from Green Barrel Tunicate.</title>
        <authorList>
            <person name="Gan H.Y."/>
        </authorList>
    </citation>
    <scope>NUCLEOTIDE SEQUENCE [LARGE SCALE GENOMIC DNA]</scope>
    <source>
        <strain evidence="2 3">UMTGB225</strain>
    </source>
</reference>